<comment type="caution">
    <text evidence="2">The sequence shown here is derived from an EMBL/GenBank/DDBJ whole genome shotgun (WGS) entry which is preliminary data.</text>
</comment>
<dbReference type="AlphaFoldDB" id="A0A0F9CM07"/>
<dbReference type="EMBL" id="LAZR01032631">
    <property type="protein sequence ID" value="KKL50353.1"/>
    <property type="molecule type" value="Genomic_DNA"/>
</dbReference>
<feature type="non-terminal residue" evidence="2">
    <location>
        <position position="574"/>
    </location>
</feature>
<reference evidence="2" key="1">
    <citation type="journal article" date="2015" name="Nature">
        <title>Complex archaea that bridge the gap between prokaryotes and eukaryotes.</title>
        <authorList>
            <person name="Spang A."/>
            <person name="Saw J.H."/>
            <person name="Jorgensen S.L."/>
            <person name="Zaremba-Niedzwiedzka K."/>
            <person name="Martijn J."/>
            <person name="Lind A.E."/>
            <person name="van Eijk R."/>
            <person name="Schleper C."/>
            <person name="Guy L."/>
            <person name="Ettema T.J."/>
        </authorList>
    </citation>
    <scope>NUCLEOTIDE SEQUENCE</scope>
</reference>
<evidence type="ECO:0000313" key="2">
    <source>
        <dbReference type="EMBL" id="KKL50353.1"/>
    </source>
</evidence>
<name>A0A0F9CM07_9ZZZZ</name>
<feature type="non-terminal residue" evidence="2">
    <location>
        <position position="1"/>
    </location>
</feature>
<feature type="compositionally biased region" description="Basic and acidic residues" evidence="1">
    <location>
        <begin position="231"/>
        <end position="252"/>
    </location>
</feature>
<evidence type="ECO:0000256" key="1">
    <source>
        <dbReference type="SAM" id="MobiDB-lite"/>
    </source>
</evidence>
<protein>
    <submittedName>
        <fullName evidence="2">Uncharacterized protein</fullName>
    </submittedName>
</protein>
<organism evidence="2">
    <name type="scientific">marine sediment metagenome</name>
    <dbReference type="NCBI Taxonomy" id="412755"/>
    <lineage>
        <taxon>unclassified sequences</taxon>
        <taxon>metagenomes</taxon>
        <taxon>ecological metagenomes</taxon>
    </lineage>
</organism>
<accession>A0A0F9CM07</accession>
<proteinExistence type="predicted"/>
<gene>
    <name evidence="2" type="ORF">LCGC14_2306340</name>
</gene>
<feature type="region of interest" description="Disordered" evidence="1">
    <location>
        <begin position="227"/>
        <end position="261"/>
    </location>
</feature>
<sequence length="574" mass="62221">PEIQSGETIASFAQRIKQKYPDYAGVEDAELARLILEKYPMYQERISPPSPPSFVPEPPAARPTPISPLAQARQIVEGATPEERALAEQFVRTPLSKQLGGASLSELAERVLGGQAAGGEPLRFQFSPRFGPPREVEIPAIKGMAKDAVRLAASLGDFFQTPEGLAAAGATAAGAGVPVAIYFAGTQAIEIPSAVKTYLENPTPENLQRALLIPGFVALLSSAAGRGLSRKGGEVSRARAPVERAREAKPARPTEPLPAPQPVSVREAADLGVTAERVPEFLRRKMEAEAAQKIAAERPVERPSMLEREPAPPAKNLDAARTGIPFEMNLLRGSGRKEMGSVYSQGYPGEPILGLGRYSTPSREFAEFFGPTVEKVSVRLENPLTIRTDAEWSTLTQRAGWKFPNPIRMKPEGLIEASREISQLRKLLESEGYDGVIIRLSRIGDEAKTLGKVFGDDTVVEFSRRAAERQPQRPSTIVKEPAMRTAVDEFGDTIERGGRVVDSLGRSGKVRSVGALVEDLKTGKAVFREDTLKVDFGKGPEPVSIAEVTVKRHGRPKALEGIGRKEVRYFGETD</sequence>